<protein>
    <submittedName>
        <fullName evidence="1">Uncharacterized protein</fullName>
    </submittedName>
</protein>
<proteinExistence type="predicted"/>
<accession>A0A1V0SIC6</accession>
<name>A0A1V0SIC6_9VIRU</name>
<organism evidence="1">
    <name type="scientific">Klosneuvirus KNV1</name>
    <dbReference type="NCBI Taxonomy" id="1977640"/>
    <lineage>
        <taxon>Viruses</taxon>
        <taxon>Varidnaviria</taxon>
        <taxon>Bamfordvirae</taxon>
        <taxon>Nucleocytoviricota</taxon>
        <taxon>Megaviricetes</taxon>
        <taxon>Imitervirales</taxon>
        <taxon>Mimiviridae</taxon>
        <taxon>Klosneuvirinae</taxon>
        <taxon>Klosneuvirus</taxon>
    </lineage>
</organism>
<sequence>MAVATSIIGTALITSPTVVASVGTNLIIGTIATTASSIGSLIKYLTTNTSPGINDILTFLASIDLEFTIGIVEQVVKELDQENISESLNKAIIGVNEILTLIHQELTTVKAAIEEHNSKYFNGWRAFKWTGTLDNIKKHNEIFKHRYGILFELVKIANKH</sequence>
<evidence type="ECO:0000313" key="1">
    <source>
        <dbReference type="EMBL" id="ARF11394.1"/>
    </source>
</evidence>
<gene>
    <name evidence="1" type="ORF">Klosneuvirus_1_251</name>
</gene>
<reference evidence="1" key="1">
    <citation type="journal article" date="2017" name="Science">
        <title>Giant viruses with an expanded complement of translation system components.</title>
        <authorList>
            <person name="Schulz F."/>
            <person name="Yutin N."/>
            <person name="Ivanova N.N."/>
            <person name="Ortega D.R."/>
            <person name="Lee T.K."/>
            <person name="Vierheilig J."/>
            <person name="Daims H."/>
            <person name="Horn M."/>
            <person name="Wagner M."/>
            <person name="Jensen G.J."/>
            <person name="Kyrpides N.C."/>
            <person name="Koonin E.V."/>
            <person name="Woyke T."/>
        </authorList>
    </citation>
    <scope>NUCLEOTIDE SEQUENCE</scope>
    <source>
        <strain evidence="1">KNV1</strain>
    </source>
</reference>
<dbReference type="EMBL" id="KY684108">
    <property type="protein sequence ID" value="ARF11394.1"/>
    <property type="molecule type" value="Genomic_DNA"/>
</dbReference>